<gene>
    <name evidence="3" type="ORF">QOZ95_003732</name>
</gene>
<name>A0ABU0L325_9BACL</name>
<dbReference type="SMART" id="SM00257">
    <property type="entry name" value="LysM"/>
    <property type="match status" value="2"/>
</dbReference>
<comment type="caution">
    <text evidence="3">The sequence shown here is derived from an EMBL/GenBank/DDBJ whole genome shotgun (WGS) entry which is preliminary data.</text>
</comment>
<evidence type="ECO:0000313" key="3">
    <source>
        <dbReference type="EMBL" id="MDQ0495551.1"/>
    </source>
</evidence>
<evidence type="ECO:0000259" key="2">
    <source>
        <dbReference type="PROSITE" id="PS51782"/>
    </source>
</evidence>
<dbReference type="SUPFAM" id="SSF54106">
    <property type="entry name" value="LysM domain"/>
    <property type="match status" value="2"/>
</dbReference>
<feature type="compositionally biased region" description="Polar residues" evidence="1">
    <location>
        <begin position="156"/>
        <end position="171"/>
    </location>
</feature>
<feature type="compositionally biased region" description="Basic and acidic residues" evidence="1">
    <location>
        <begin position="109"/>
        <end position="122"/>
    </location>
</feature>
<feature type="region of interest" description="Disordered" evidence="1">
    <location>
        <begin position="500"/>
        <end position="573"/>
    </location>
</feature>
<dbReference type="Gene3D" id="3.10.350.10">
    <property type="entry name" value="LysM domain"/>
    <property type="match status" value="2"/>
</dbReference>
<keyword evidence="4" id="KW-1185">Reference proteome</keyword>
<sequence>MKIHIVKKGDTLYLLAQKYNVALEKVIAANPQLADPNQLSIGEKIKIPTDPVAMETQPSTVYQHKVKQGDTLWKLSKAWNVPLKLIIDANSQLKNPNALLVGETVNIPHYKEDSSDPVENKKNTAVKPEMTQPKSESPTESPTKQELTQPKEESNQAESENMPSPKEQMTQPKETENPPKLPELKLPEVPMAPVNSAPPQIQPIVNQPAPPQIQPIVNQPAPPQIQPIVNQPAPPQIQPIVNQPAPPQIQPIVNQPVVPKPQLPVYVEKQPVTEKFCGCTSSESMVNSPWPVQQPAFDYSPQINTMPNSWYPGIGSPQPWGNAPVNTSFAEHTSPSVAPDHDCEHPWSWGAMQTGPINVHQTPYPAYSDCCPPGYYLSHEASENTPYPVYPPFMHQSYPQQHPESTVMGSQWGHTWGGGPQYGLPAGGYVSDYSQLQGQQSANSPYHPFAHGNTPVYPLEGYTTPYMFMPDYGCREGNAGAAPTFQGVQENVNNLTIASQNEVASSSKPKDGKARKGKTKVASSSTAKEEKIKAKVSGINDTLTNRKSRKPTTAKSRSSSYSSRSRKNPWIKD</sequence>
<dbReference type="EMBL" id="JAUSWA010000024">
    <property type="protein sequence ID" value="MDQ0495551.1"/>
    <property type="molecule type" value="Genomic_DNA"/>
</dbReference>
<dbReference type="CDD" id="cd00118">
    <property type="entry name" value="LysM"/>
    <property type="match status" value="2"/>
</dbReference>
<protein>
    <submittedName>
        <fullName evidence="3">Morphogenetic protein associated with SpoVID</fullName>
    </submittedName>
</protein>
<dbReference type="PANTHER" id="PTHR33734:SF22">
    <property type="entry name" value="MEMBRANE-BOUND LYTIC MUREIN TRANSGLYCOSYLASE D"/>
    <property type="match status" value="1"/>
</dbReference>
<accession>A0ABU0L325</accession>
<evidence type="ECO:0000313" key="4">
    <source>
        <dbReference type="Proteomes" id="UP001242811"/>
    </source>
</evidence>
<reference evidence="3 4" key="1">
    <citation type="submission" date="2023-07" db="EMBL/GenBank/DDBJ databases">
        <title>Genomic Encyclopedia of Type Strains, Phase IV (KMG-IV): sequencing the most valuable type-strain genomes for metagenomic binning, comparative biology and taxonomic classification.</title>
        <authorList>
            <person name="Goeker M."/>
        </authorList>
    </citation>
    <scope>NUCLEOTIDE SEQUENCE [LARGE SCALE GENOMIC DNA]</scope>
    <source>
        <strain evidence="3 4">DSM 14914</strain>
    </source>
</reference>
<proteinExistence type="predicted"/>
<dbReference type="RefSeq" id="WP_307499957.1">
    <property type="nucleotide sequence ID" value="NZ_JAUSWA010000024.1"/>
</dbReference>
<feature type="domain" description="LysM" evidence="2">
    <location>
        <begin position="62"/>
        <end position="107"/>
    </location>
</feature>
<feature type="compositionally biased region" description="Basic and acidic residues" evidence="1">
    <location>
        <begin position="173"/>
        <end position="186"/>
    </location>
</feature>
<organism evidence="3 4">
    <name type="scientific">Paenibacillus brasilensis</name>
    <dbReference type="NCBI Taxonomy" id="128574"/>
    <lineage>
        <taxon>Bacteria</taxon>
        <taxon>Bacillati</taxon>
        <taxon>Bacillota</taxon>
        <taxon>Bacilli</taxon>
        <taxon>Bacillales</taxon>
        <taxon>Paenibacillaceae</taxon>
        <taxon>Paenibacillus</taxon>
    </lineage>
</organism>
<feature type="compositionally biased region" description="Polar residues" evidence="1">
    <location>
        <begin position="132"/>
        <end position="148"/>
    </location>
</feature>
<feature type="compositionally biased region" description="Basic residues" evidence="1">
    <location>
        <begin position="564"/>
        <end position="573"/>
    </location>
</feature>
<dbReference type="PANTHER" id="PTHR33734">
    <property type="entry name" value="LYSM DOMAIN-CONTAINING GPI-ANCHORED PROTEIN 2"/>
    <property type="match status" value="1"/>
</dbReference>
<dbReference type="InterPro" id="IPR018392">
    <property type="entry name" value="LysM"/>
</dbReference>
<evidence type="ECO:0000256" key="1">
    <source>
        <dbReference type="SAM" id="MobiDB-lite"/>
    </source>
</evidence>
<feature type="domain" description="LysM" evidence="2">
    <location>
        <begin position="2"/>
        <end position="47"/>
    </location>
</feature>
<dbReference type="InterPro" id="IPR036779">
    <property type="entry name" value="LysM_dom_sf"/>
</dbReference>
<dbReference type="Proteomes" id="UP001242811">
    <property type="component" value="Unassembled WGS sequence"/>
</dbReference>
<dbReference type="Pfam" id="PF01476">
    <property type="entry name" value="LysM"/>
    <property type="match status" value="2"/>
</dbReference>
<feature type="region of interest" description="Disordered" evidence="1">
    <location>
        <begin position="109"/>
        <end position="196"/>
    </location>
</feature>
<dbReference type="PROSITE" id="PS51782">
    <property type="entry name" value="LYSM"/>
    <property type="match status" value="2"/>
</dbReference>